<dbReference type="InterPro" id="IPR009637">
    <property type="entry name" value="GPR107/GPR108-like"/>
</dbReference>
<evidence type="ECO:0000259" key="9">
    <source>
        <dbReference type="Pfam" id="PF21904"/>
    </source>
</evidence>
<feature type="transmembrane region" description="Helical" evidence="6">
    <location>
        <begin position="172"/>
        <end position="192"/>
    </location>
</feature>
<dbReference type="PANTHER" id="PTHR21229:SF2">
    <property type="entry name" value="RE59932P"/>
    <property type="match status" value="1"/>
</dbReference>
<reference evidence="10 11" key="1">
    <citation type="submission" date="2024-09" db="EMBL/GenBank/DDBJ databases">
        <title>Chromosome-scale assembly of Riccia sorocarpa.</title>
        <authorList>
            <person name="Paukszto L."/>
        </authorList>
    </citation>
    <scope>NUCLEOTIDE SEQUENCE [LARGE SCALE GENOMIC DNA]</scope>
    <source>
        <strain evidence="10">LP-2024</strain>
        <tissue evidence="10">Aerial parts of the thallus</tissue>
    </source>
</reference>
<evidence type="ECO:0000259" key="8">
    <source>
        <dbReference type="Pfam" id="PF06814"/>
    </source>
</evidence>
<sequence length="474" mass="54644">MFAGSVILVLLAVVPCCLGEIRQSEIRDDSRQIIMFEKFGFDRNGKINITIKNVNVVAKDQLEPDMDLLGFFLTTEEDLLAVLVESEEQILETCVLKNSQIRTLFTLKEVVRSETFTRFLSPPDANEYTLFFANCLSKSVVSMDVRTAMYNLEGRTNTPDYLPAGQTQLPRLFFSFFVIYTVLLGVWIYVCIKQRDTVHRIHILMGILVFFKALNLLAEATEKSYIKKTGLAHGWDIAFYVFGFLRGVMLFTVIVLIGTGWSFLKPFLQDKEKKVLMVVIPLQVFANVASIVIDETGPSTKDWFTWKQVFLLLDIICCCAVLFPIVWSIKHLREASHTDGKAARNVVKLTLFRHYYIVVVSYIYFTRIVVFALTTVTVYHYRWTSDLAEELASLAFYLFTGYKFRPVVHNPYFVLDDEEEQEILTQDQLKDDEFDLYLGDWFRSRSEDLGAGYHDELLKVMASIFLRVNRGSRI</sequence>
<dbReference type="InterPro" id="IPR054103">
    <property type="entry name" value="CAND6-7_N"/>
</dbReference>
<organism evidence="10 11">
    <name type="scientific">Riccia sorocarpa</name>
    <dbReference type="NCBI Taxonomy" id="122646"/>
    <lineage>
        <taxon>Eukaryota</taxon>
        <taxon>Viridiplantae</taxon>
        <taxon>Streptophyta</taxon>
        <taxon>Embryophyta</taxon>
        <taxon>Marchantiophyta</taxon>
        <taxon>Marchantiopsida</taxon>
        <taxon>Marchantiidae</taxon>
        <taxon>Marchantiales</taxon>
        <taxon>Ricciaceae</taxon>
        <taxon>Riccia</taxon>
    </lineage>
</organism>
<evidence type="ECO:0000256" key="3">
    <source>
        <dbReference type="ARBA" id="ARBA00022729"/>
    </source>
</evidence>
<evidence type="ECO:0000256" key="4">
    <source>
        <dbReference type="ARBA" id="ARBA00022989"/>
    </source>
</evidence>
<evidence type="ECO:0000256" key="7">
    <source>
        <dbReference type="SAM" id="SignalP"/>
    </source>
</evidence>
<comment type="caution">
    <text evidence="10">The sequence shown here is derived from an EMBL/GenBank/DDBJ whole genome shotgun (WGS) entry which is preliminary data.</text>
</comment>
<dbReference type="Pfam" id="PF21904">
    <property type="entry name" value="CAND6-7_N"/>
    <property type="match status" value="1"/>
</dbReference>
<feature type="transmembrane region" description="Helical" evidence="6">
    <location>
        <begin position="275"/>
        <end position="293"/>
    </location>
</feature>
<feature type="transmembrane region" description="Helical" evidence="6">
    <location>
        <begin position="201"/>
        <end position="218"/>
    </location>
</feature>
<keyword evidence="3 7" id="KW-0732">Signal</keyword>
<name>A0ABD3HEU8_9MARC</name>
<accession>A0ABD3HEU8</accession>
<evidence type="ECO:0000256" key="1">
    <source>
        <dbReference type="ARBA" id="ARBA00004141"/>
    </source>
</evidence>
<feature type="signal peptide" evidence="7">
    <location>
        <begin position="1"/>
        <end position="19"/>
    </location>
</feature>
<feature type="domain" description="GOST seven transmembrane" evidence="8">
    <location>
        <begin position="170"/>
        <end position="410"/>
    </location>
</feature>
<feature type="domain" description="CAND6/7 N-terminal" evidence="9">
    <location>
        <begin position="25"/>
        <end position="151"/>
    </location>
</feature>
<feature type="transmembrane region" description="Helical" evidence="6">
    <location>
        <begin position="305"/>
        <end position="327"/>
    </location>
</feature>
<evidence type="ECO:0000313" key="11">
    <source>
        <dbReference type="Proteomes" id="UP001633002"/>
    </source>
</evidence>
<proteinExistence type="predicted"/>
<evidence type="ECO:0000256" key="5">
    <source>
        <dbReference type="ARBA" id="ARBA00023136"/>
    </source>
</evidence>
<evidence type="ECO:0000313" key="10">
    <source>
        <dbReference type="EMBL" id="KAL3687889.1"/>
    </source>
</evidence>
<dbReference type="PANTHER" id="PTHR21229">
    <property type="entry name" value="LUNG SEVEN TRANSMEMBRANE RECEPTOR"/>
    <property type="match status" value="1"/>
</dbReference>
<dbReference type="InterPro" id="IPR053937">
    <property type="entry name" value="GOST_TM"/>
</dbReference>
<feature type="transmembrane region" description="Helical" evidence="6">
    <location>
        <begin position="355"/>
        <end position="381"/>
    </location>
</feature>
<keyword evidence="11" id="KW-1185">Reference proteome</keyword>
<feature type="chain" id="PRO_5044817717" description="Protein GPR107" evidence="7">
    <location>
        <begin position="20"/>
        <end position="474"/>
    </location>
</feature>
<dbReference type="Proteomes" id="UP001633002">
    <property type="component" value="Unassembled WGS sequence"/>
</dbReference>
<dbReference type="EMBL" id="JBJQOH010000004">
    <property type="protein sequence ID" value="KAL3687889.1"/>
    <property type="molecule type" value="Genomic_DNA"/>
</dbReference>
<comment type="subcellular location">
    <subcellularLocation>
        <location evidence="1">Membrane</location>
        <topology evidence="1">Multi-pass membrane protein</topology>
    </subcellularLocation>
</comment>
<feature type="transmembrane region" description="Helical" evidence="6">
    <location>
        <begin position="238"/>
        <end position="263"/>
    </location>
</feature>
<gene>
    <name evidence="10" type="ORF">R1sor_014198</name>
</gene>
<dbReference type="GO" id="GO:0016020">
    <property type="term" value="C:membrane"/>
    <property type="evidence" value="ECO:0007669"/>
    <property type="project" value="UniProtKB-SubCell"/>
</dbReference>
<evidence type="ECO:0000256" key="6">
    <source>
        <dbReference type="SAM" id="Phobius"/>
    </source>
</evidence>
<dbReference type="AlphaFoldDB" id="A0ABD3HEU8"/>
<keyword evidence="2 6" id="KW-0812">Transmembrane</keyword>
<evidence type="ECO:0000256" key="2">
    <source>
        <dbReference type="ARBA" id="ARBA00022692"/>
    </source>
</evidence>
<dbReference type="Pfam" id="PF06814">
    <property type="entry name" value="GOST_TM"/>
    <property type="match status" value="1"/>
</dbReference>
<keyword evidence="5 6" id="KW-0472">Membrane</keyword>
<protein>
    <recommendedName>
        <fullName evidence="12">Protein GPR107</fullName>
    </recommendedName>
</protein>
<keyword evidence="4 6" id="KW-1133">Transmembrane helix</keyword>
<evidence type="ECO:0008006" key="12">
    <source>
        <dbReference type="Google" id="ProtNLM"/>
    </source>
</evidence>